<keyword evidence="2" id="KW-0460">Magnesium</keyword>
<protein>
    <submittedName>
        <fullName evidence="3">Hydrolase</fullName>
    </submittedName>
</protein>
<dbReference type="EMBL" id="BOPC01000127">
    <property type="protein sequence ID" value="GIJ30644.1"/>
    <property type="molecule type" value="Genomic_DNA"/>
</dbReference>
<dbReference type="SUPFAM" id="SSF56784">
    <property type="entry name" value="HAD-like"/>
    <property type="match status" value="1"/>
</dbReference>
<organism evidence="3 4">
    <name type="scientific">Micromonospora qiuiae</name>
    <dbReference type="NCBI Taxonomy" id="502268"/>
    <lineage>
        <taxon>Bacteria</taxon>
        <taxon>Bacillati</taxon>
        <taxon>Actinomycetota</taxon>
        <taxon>Actinomycetes</taxon>
        <taxon>Micromonosporales</taxon>
        <taxon>Micromonosporaceae</taxon>
        <taxon>Micromonospora</taxon>
    </lineage>
</organism>
<keyword evidence="1 3" id="KW-0378">Hydrolase</keyword>
<dbReference type="PANTHER" id="PTHR46470:SF3">
    <property type="entry name" value="N-ACYLNEURAMINATE-9-PHOSPHATASE"/>
    <property type="match status" value="1"/>
</dbReference>
<dbReference type="Gene3D" id="1.10.150.240">
    <property type="entry name" value="Putative phosphatase, domain 2"/>
    <property type="match status" value="1"/>
</dbReference>
<keyword evidence="4" id="KW-1185">Reference proteome</keyword>
<accession>A0ABQ4JMC0</accession>
<dbReference type="SFLD" id="SFLDS00003">
    <property type="entry name" value="Haloacid_Dehalogenase"/>
    <property type="match status" value="1"/>
</dbReference>
<proteinExistence type="predicted"/>
<dbReference type="InterPro" id="IPR036412">
    <property type="entry name" value="HAD-like_sf"/>
</dbReference>
<evidence type="ECO:0000313" key="3">
    <source>
        <dbReference type="EMBL" id="GIJ30644.1"/>
    </source>
</evidence>
<dbReference type="GO" id="GO:0016787">
    <property type="term" value="F:hydrolase activity"/>
    <property type="evidence" value="ECO:0007669"/>
    <property type="project" value="UniProtKB-KW"/>
</dbReference>
<evidence type="ECO:0000256" key="1">
    <source>
        <dbReference type="ARBA" id="ARBA00022801"/>
    </source>
</evidence>
<dbReference type="InterPro" id="IPR051400">
    <property type="entry name" value="HAD-like_hydrolase"/>
</dbReference>
<dbReference type="RefSeq" id="WP_204038336.1">
    <property type="nucleotide sequence ID" value="NZ_BOPC01000127.1"/>
</dbReference>
<dbReference type="Proteomes" id="UP000653076">
    <property type="component" value="Unassembled WGS sequence"/>
</dbReference>
<dbReference type="Gene3D" id="3.40.50.1000">
    <property type="entry name" value="HAD superfamily/HAD-like"/>
    <property type="match status" value="1"/>
</dbReference>
<comment type="caution">
    <text evidence="3">The sequence shown here is derived from an EMBL/GenBank/DDBJ whole genome shotgun (WGS) entry which is preliminary data.</text>
</comment>
<dbReference type="SFLD" id="SFLDG01129">
    <property type="entry name" value="C1.5:_HAD__Beta-PGM__Phosphata"/>
    <property type="match status" value="1"/>
</dbReference>
<sequence>MNVIVLDLDDTLVDDTRATRESVAQVLASESLAADSEAVDQAMSYIRKMWSRHPHRHTGPLTAVSGWEALWLPITDSGLPAAVADSLRRHEIQVWEAIIESLHGDPGRAAAVARTFRACRRRALRLLPDVNAGLELLGRNHALWVATNGLPTQQRSKIKATGLNPLLDRVLISGEVGLRKADPGFAEAIGRLLRSSGQRVCLVVGDSTTQDLQLADNGGWPAAHICSEIACAVEVLFGVAVAHGPSLAQVGMSCDC</sequence>
<dbReference type="PANTHER" id="PTHR46470">
    <property type="entry name" value="N-ACYLNEURAMINATE-9-PHOSPHATASE"/>
    <property type="match status" value="1"/>
</dbReference>
<name>A0ABQ4JMC0_9ACTN</name>
<dbReference type="InterPro" id="IPR023214">
    <property type="entry name" value="HAD_sf"/>
</dbReference>
<dbReference type="InterPro" id="IPR023198">
    <property type="entry name" value="PGP-like_dom2"/>
</dbReference>
<evidence type="ECO:0000313" key="4">
    <source>
        <dbReference type="Proteomes" id="UP000653076"/>
    </source>
</evidence>
<reference evidence="3 4" key="1">
    <citation type="submission" date="2021-01" db="EMBL/GenBank/DDBJ databases">
        <title>Whole genome shotgun sequence of Verrucosispora qiuiae NBRC 106684.</title>
        <authorList>
            <person name="Komaki H."/>
            <person name="Tamura T."/>
        </authorList>
    </citation>
    <scope>NUCLEOTIDE SEQUENCE [LARGE SCALE GENOMIC DNA]</scope>
    <source>
        <strain evidence="3 4">NBRC 106684</strain>
    </source>
</reference>
<dbReference type="Pfam" id="PF00702">
    <property type="entry name" value="Hydrolase"/>
    <property type="match status" value="1"/>
</dbReference>
<evidence type="ECO:0000256" key="2">
    <source>
        <dbReference type="ARBA" id="ARBA00022842"/>
    </source>
</evidence>
<gene>
    <name evidence="3" type="ORF">Vqi01_58060</name>
</gene>